<dbReference type="PANTHER" id="PTHR28027">
    <property type="entry name" value="TRANSCRIPTIONAL REGULATOR MIT1"/>
    <property type="match status" value="1"/>
</dbReference>
<feature type="region of interest" description="Disordered" evidence="1">
    <location>
        <begin position="204"/>
        <end position="261"/>
    </location>
</feature>
<feature type="region of interest" description="Disordered" evidence="1">
    <location>
        <begin position="112"/>
        <end position="141"/>
    </location>
</feature>
<evidence type="ECO:0000313" key="3">
    <source>
        <dbReference type="Proteomes" id="UP000814176"/>
    </source>
</evidence>
<proteinExistence type="predicted"/>
<evidence type="ECO:0000256" key="1">
    <source>
        <dbReference type="SAM" id="MobiDB-lite"/>
    </source>
</evidence>
<keyword evidence="3" id="KW-1185">Reference proteome</keyword>
<dbReference type="EMBL" id="JADCUA010000008">
    <property type="protein sequence ID" value="KAH9837619.1"/>
    <property type="molecule type" value="Genomic_DNA"/>
</dbReference>
<name>A0ABQ8KI36_9APHY</name>
<dbReference type="PANTHER" id="PTHR28027:SF1">
    <property type="entry name" value="CAMP INDEPENDENT REGULATORY PROTEIN (AFU_ORTHOLOGUE AFUA_3G09640)"/>
    <property type="match status" value="1"/>
</dbReference>
<organism evidence="2 3">
    <name type="scientific">Rhodofomes roseus</name>
    <dbReference type="NCBI Taxonomy" id="34475"/>
    <lineage>
        <taxon>Eukaryota</taxon>
        <taxon>Fungi</taxon>
        <taxon>Dikarya</taxon>
        <taxon>Basidiomycota</taxon>
        <taxon>Agaricomycotina</taxon>
        <taxon>Agaricomycetes</taxon>
        <taxon>Polyporales</taxon>
        <taxon>Rhodofomes</taxon>
    </lineage>
</organism>
<dbReference type="Pfam" id="PF09729">
    <property type="entry name" value="Gti1_Pac2"/>
    <property type="match status" value="1"/>
</dbReference>
<dbReference type="GeneID" id="72004174"/>
<protein>
    <submittedName>
        <fullName evidence="2">Gti1/Pac2 family-domain-containing protein</fullName>
    </submittedName>
</protein>
<accession>A0ABQ8KI36</accession>
<reference evidence="2 3" key="1">
    <citation type="journal article" date="2021" name="Environ. Microbiol.">
        <title>Gene family expansions and transcriptome signatures uncover fungal adaptations to wood decay.</title>
        <authorList>
            <person name="Hage H."/>
            <person name="Miyauchi S."/>
            <person name="Viragh M."/>
            <person name="Drula E."/>
            <person name="Min B."/>
            <person name="Chaduli D."/>
            <person name="Navarro D."/>
            <person name="Favel A."/>
            <person name="Norest M."/>
            <person name="Lesage-Meessen L."/>
            <person name="Balint B."/>
            <person name="Merenyi Z."/>
            <person name="de Eugenio L."/>
            <person name="Morin E."/>
            <person name="Martinez A.T."/>
            <person name="Baldrian P."/>
            <person name="Stursova M."/>
            <person name="Martinez M.J."/>
            <person name="Novotny C."/>
            <person name="Magnuson J.K."/>
            <person name="Spatafora J.W."/>
            <person name="Maurice S."/>
            <person name="Pangilinan J."/>
            <person name="Andreopoulos W."/>
            <person name="LaButti K."/>
            <person name="Hundley H."/>
            <person name="Na H."/>
            <person name="Kuo A."/>
            <person name="Barry K."/>
            <person name="Lipzen A."/>
            <person name="Henrissat B."/>
            <person name="Riley R."/>
            <person name="Ahrendt S."/>
            <person name="Nagy L.G."/>
            <person name="Grigoriev I.V."/>
            <person name="Martin F."/>
            <person name="Rosso M.N."/>
        </authorList>
    </citation>
    <scope>NUCLEOTIDE SEQUENCE [LARGE SCALE GENOMIC DNA]</scope>
    <source>
        <strain evidence="2 3">CIRM-BRFM 1785</strain>
    </source>
</reference>
<gene>
    <name evidence="2" type="ORF">C8Q71DRAFT_753611</name>
</gene>
<dbReference type="RefSeq" id="XP_047779657.1">
    <property type="nucleotide sequence ID" value="XM_047923442.1"/>
</dbReference>
<feature type="compositionally biased region" description="Polar residues" evidence="1">
    <location>
        <begin position="215"/>
        <end position="233"/>
    </location>
</feature>
<comment type="caution">
    <text evidence="2">The sequence shown here is derived from an EMBL/GenBank/DDBJ whole genome shotgun (WGS) entry which is preliminary data.</text>
</comment>
<dbReference type="Proteomes" id="UP000814176">
    <property type="component" value="Unassembled WGS sequence"/>
</dbReference>
<evidence type="ECO:0000313" key="2">
    <source>
        <dbReference type="EMBL" id="KAH9837619.1"/>
    </source>
</evidence>
<dbReference type="InterPro" id="IPR018608">
    <property type="entry name" value="Gti1/Pac2"/>
</dbReference>
<sequence>MSPSVPSNAAVPSGHATIPALHLRDARDAHIVFEAVRLNILPLITRRLTAAERDQLSSGNVFVWEEAEHKQGGLERWTDGRRWSQSRMRGDYLFYEEKIETTPEEKAAKAARRARRTLDPFSHQPVPTRQDRPSKPDGLTKQTYSTHVYAHANEPRKWHVVAYFCGDDYQHLPVVEDYDFLRKIRIPDGVFSSPRGNPAKIARALTVPDERSRNDGNWSKGSSWSHAATSGSGALSPIERPESSSSSSSSSTNLSTSSDTTVFHEGNMLPRLSNVIPIHPLSPAISHTHSQSSQSSSYAALTTEDRRALSSFRIVL</sequence>
<feature type="compositionally biased region" description="Low complexity" evidence="1">
    <location>
        <begin position="243"/>
        <end position="261"/>
    </location>
</feature>